<gene>
    <name evidence="1" type="ORF">SCLCIDRAFT_1215746</name>
</gene>
<proteinExistence type="predicted"/>
<dbReference type="InParanoid" id="A0A0C3E0P2"/>
<organism evidence="1 2">
    <name type="scientific">Scleroderma citrinum Foug A</name>
    <dbReference type="NCBI Taxonomy" id="1036808"/>
    <lineage>
        <taxon>Eukaryota</taxon>
        <taxon>Fungi</taxon>
        <taxon>Dikarya</taxon>
        <taxon>Basidiomycota</taxon>
        <taxon>Agaricomycotina</taxon>
        <taxon>Agaricomycetes</taxon>
        <taxon>Agaricomycetidae</taxon>
        <taxon>Boletales</taxon>
        <taxon>Sclerodermatineae</taxon>
        <taxon>Sclerodermataceae</taxon>
        <taxon>Scleroderma</taxon>
    </lineage>
</organism>
<accession>A0A0C3E0P2</accession>
<sequence>MTWKPVVGGLQDSNVGNVHSPRQILQLLHWLLRLPNPRYRNNKYKGVLSGLTVTSLGWLIFS</sequence>
<dbReference type="HOGENOM" id="CLU_2905493_0_0_1"/>
<evidence type="ECO:0000313" key="2">
    <source>
        <dbReference type="Proteomes" id="UP000053989"/>
    </source>
</evidence>
<keyword evidence="2" id="KW-1185">Reference proteome</keyword>
<reference evidence="1 2" key="1">
    <citation type="submission" date="2014-04" db="EMBL/GenBank/DDBJ databases">
        <authorList>
            <consortium name="DOE Joint Genome Institute"/>
            <person name="Kuo A."/>
            <person name="Kohler A."/>
            <person name="Nagy L.G."/>
            <person name="Floudas D."/>
            <person name="Copeland A."/>
            <person name="Barry K.W."/>
            <person name="Cichocki N."/>
            <person name="Veneault-Fourrey C."/>
            <person name="LaButti K."/>
            <person name="Lindquist E.A."/>
            <person name="Lipzen A."/>
            <person name="Lundell T."/>
            <person name="Morin E."/>
            <person name="Murat C."/>
            <person name="Sun H."/>
            <person name="Tunlid A."/>
            <person name="Henrissat B."/>
            <person name="Grigoriev I.V."/>
            <person name="Hibbett D.S."/>
            <person name="Martin F."/>
            <person name="Nordberg H.P."/>
            <person name="Cantor M.N."/>
            <person name="Hua S.X."/>
        </authorList>
    </citation>
    <scope>NUCLEOTIDE SEQUENCE [LARGE SCALE GENOMIC DNA]</scope>
    <source>
        <strain evidence="1 2">Foug A</strain>
    </source>
</reference>
<evidence type="ECO:0000313" key="1">
    <source>
        <dbReference type="EMBL" id="KIM61651.1"/>
    </source>
</evidence>
<dbReference type="EMBL" id="KN822049">
    <property type="protein sequence ID" value="KIM61651.1"/>
    <property type="molecule type" value="Genomic_DNA"/>
</dbReference>
<reference evidence="2" key="2">
    <citation type="submission" date="2015-01" db="EMBL/GenBank/DDBJ databases">
        <title>Evolutionary Origins and Diversification of the Mycorrhizal Mutualists.</title>
        <authorList>
            <consortium name="DOE Joint Genome Institute"/>
            <consortium name="Mycorrhizal Genomics Consortium"/>
            <person name="Kohler A."/>
            <person name="Kuo A."/>
            <person name="Nagy L.G."/>
            <person name="Floudas D."/>
            <person name="Copeland A."/>
            <person name="Barry K.W."/>
            <person name="Cichocki N."/>
            <person name="Veneault-Fourrey C."/>
            <person name="LaButti K."/>
            <person name="Lindquist E.A."/>
            <person name="Lipzen A."/>
            <person name="Lundell T."/>
            <person name="Morin E."/>
            <person name="Murat C."/>
            <person name="Riley R."/>
            <person name="Ohm R."/>
            <person name="Sun H."/>
            <person name="Tunlid A."/>
            <person name="Henrissat B."/>
            <person name="Grigoriev I.V."/>
            <person name="Hibbett D.S."/>
            <person name="Martin F."/>
        </authorList>
    </citation>
    <scope>NUCLEOTIDE SEQUENCE [LARGE SCALE GENOMIC DNA]</scope>
    <source>
        <strain evidence="2">Foug A</strain>
    </source>
</reference>
<dbReference type="Proteomes" id="UP000053989">
    <property type="component" value="Unassembled WGS sequence"/>
</dbReference>
<name>A0A0C3E0P2_9AGAM</name>
<dbReference type="AlphaFoldDB" id="A0A0C3E0P2"/>
<protein>
    <submittedName>
        <fullName evidence="1">Uncharacterized protein</fullName>
    </submittedName>
</protein>